<sequence>MNHLVSSALAECVTVIQINRARPAHHNQCFNKKAMVYVFCFKISVLW</sequence>
<dbReference type="AlphaFoldDB" id="E0XTB2"/>
<evidence type="ECO:0000313" key="1">
    <source>
        <dbReference type="EMBL" id="ADI17653.1"/>
    </source>
</evidence>
<proteinExistence type="predicted"/>
<accession>E0XTB2</accession>
<name>E0XTB2_9PROT</name>
<dbReference type="EMBL" id="GU474870">
    <property type="protein sequence ID" value="ADI17653.1"/>
    <property type="molecule type" value="Genomic_DNA"/>
</dbReference>
<organism evidence="1">
    <name type="scientific">uncultured alpha proteobacterium HF0130_20P23</name>
    <dbReference type="NCBI Taxonomy" id="710809"/>
    <lineage>
        <taxon>Bacteria</taxon>
        <taxon>Pseudomonadati</taxon>
        <taxon>Pseudomonadota</taxon>
        <taxon>Alphaproteobacteria</taxon>
        <taxon>environmental samples</taxon>
    </lineage>
</organism>
<reference evidence="1" key="1">
    <citation type="journal article" date="2011" name="Environ. Microbiol.">
        <title>Time-series analyses of Monterey Bay coastal microbial picoplankton using a 'genome proxy' microarray.</title>
        <authorList>
            <person name="Rich V.I."/>
            <person name="Pham V.D."/>
            <person name="Eppley J."/>
            <person name="Shi Y."/>
            <person name="DeLong E.F."/>
        </authorList>
    </citation>
    <scope>NUCLEOTIDE SEQUENCE</scope>
</reference>
<protein>
    <submittedName>
        <fullName evidence="1">Uncharacterized protein</fullName>
    </submittedName>
</protein>